<evidence type="ECO:0000256" key="2">
    <source>
        <dbReference type="ARBA" id="ARBA00023163"/>
    </source>
</evidence>
<dbReference type="AlphaFoldDB" id="A0A078F4X3"/>
<dbReference type="EMBL" id="HG994360">
    <property type="protein sequence ID" value="CAF2084928.1"/>
    <property type="molecule type" value="Genomic_DNA"/>
</dbReference>
<evidence type="ECO:0000313" key="6">
    <source>
        <dbReference type="EMBL" id="CDY08142.1"/>
    </source>
</evidence>
<dbReference type="Pfam" id="PF08271">
    <property type="entry name" value="Zn_Ribbon_TF"/>
    <property type="match status" value="1"/>
</dbReference>
<dbReference type="STRING" id="3708.A0A078F4X3"/>
<dbReference type="PRINTS" id="PR00685">
    <property type="entry name" value="TIFACTORIIB"/>
</dbReference>
<dbReference type="EMBL" id="LK031983">
    <property type="protein sequence ID" value="CDY08142.1"/>
    <property type="molecule type" value="Genomic_DNA"/>
</dbReference>
<dbReference type="GO" id="GO:0016251">
    <property type="term" value="F:RNA polymerase II general transcription initiation factor activity"/>
    <property type="evidence" value="ECO:0000318"/>
    <property type="project" value="GO_Central"/>
</dbReference>
<dbReference type="GO" id="GO:0005634">
    <property type="term" value="C:nucleus"/>
    <property type="evidence" value="ECO:0000318"/>
    <property type="project" value="GO_Central"/>
</dbReference>
<dbReference type="SUPFAM" id="SSF57783">
    <property type="entry name" value="Zinc beta-ribbon"/>
    <property type="match status" value="1"/>
</dbReference>
<dbReference type="Gene3D" id="1.10.472.10">
    <property type="entry name" value="Cyclin-like"/>
    <property type="match status" value="1"/>
</dbReference>
<dbReference type="OMA" id="MEFTRAY"/>
<feature type="domain" description="TFIIB-type" evidence="4">
    <location>
        <begin position="1"/>
        <end position="32"/>
    </location>
</feature>
<organism evidence="6 7">
    <name type="scientific">Brassica napus</name>
    <name type="common">Rape</name>
    <dbReference type="NCBI Taxonomy" id="3708"/>
    <lineage>
        <taxon>Eukaryota</taxon>
        <taxon>Viridiplantae</taxon>
        <taxon>Streptophyta</taxon>
        <taxon>Embryophyta</taxon>
        <taxon>Tracheophyta</taxon>
        <taxon>Spermatophyta</taxon>
        <taxon>Magnoliopsida</taxon>
        <taxon>eudicotyledons</taxon>
        <taxon>Gunneridae</taxon>
        <taxon>Pentapetalae</taxon>
        <taxon>rosids</taxon>
        <taxon>malvids</taxon>
        <taxon>Brassicales</taxon>
        <taxon>Brassicaceae</taxon>
        <taxon>Brassiceae</taxon>
        <taxon>Brassica</taxon>
    </lineage>
</organism>
<dbReference type="Proteomes" id="UP001295469">
    <property type="component" value="Chromosome A06"/>
</dbReference>
<dbReference type="SUPFAM" id="SSF47954">
    <property type="entry name" value="Cyclin-like"/>
    <property type="match status" value="2"/>
</dbReference>
<reference evidence="6" key="2">
    <citation type="submission" date="2014-06" db="EMBL/GenBank/DDBJ databases">
        <authorList>
            <person name="Genoscope - CEA"/>
        </authorList>
    </citation>
    <scope>NUCLEOTIDE SEQUENCE</scope>
</reference>
<evidence type="ECO:0000256" key="1">
    <source>
        <dbReference type="ARBA" id="ARBA00023015"/>
    </source>
</evidence>
<dbReference type="Pfam" id="PF00382">
    <property type="entry name" value="TFIIB"/>
    <property type="match status" value="2"/>
</dbReference>
<keyword evidence="2" id="KW-0804">Transcription</keyword>
<dbReference type="Gramene" id="CDY08142">
    <property type="protein sequence ID" value="CDY08142"/>
    <property type="gene ID" value="GSBRNA2T00125435001"/>
</dbReference>
<dbReference type="GO" id="GO:0008270">
    <property type="term" value="F:zinc ion binding"/>
    <property type="evidence" value="ECO:0007669"/>
    <property type="project" value="UniProtKB-KW"/>
</dbReference>
<reference evidence="6 7" key="1">
    <citation type="journal article" date="2014" name="Science">
        <title>Plant genetics. Early allopolyploid evolution in the post-Neolithic Brassica napus oilseed genome.</title>
        <authorList>
            <person name="Chalhoub B."/>
            <person name="Denoeud F."/>
            <person name="Liu S."/>
            <person name="Parkin I.A."/>
            <person name="Tang H."/>
            <person name="Wang X."/>
            <person name="Chiquet J."/>
            <person name="Belcram H."/>
            <person name="Tong C."/>
            <person name="Samans B."/>
            <person name="Correa M."/>
            <person name="Da Silva C."/>
            <person name="Just J."/>
            <person name="Falentin C."/>
            <person name="Koh C.S."/>
            <person name="Le Clainche I."/>
            <person name="Bernard M."/>
            <person name="Bento P."/>
            <person name="Noel B."/>
            <person name="Labadie K."/>
            <person name="Alberti A."/>
            <person name="Charles M."/>
            <person name="Arnaud D."/>
            <person name="Guo H."/>
            <person name="Daviaud C."/>
            <person name="Alamery S."/>
            <person name="Jabbari K."/>
            <person name="Zhao M."/>
            <person name="Edger P.P."/>
            <person name="Chelaifa H."/>
            <person name="Tack D."/>
            <person name="Lassalle G."/>
            <person name="Mestiri I."/>
            <person name="Schnel N."/>
            <person name="Le Paslier M.C."/>
            <person name="Fan G."/>
            <person name="Renault V."/>
            <person name="Bayer P.E."/>
            <person name="Golicz A.A."/>
            <person name="Manoli S."/>
            <person name="Lee T.H."/>
            <person name="Thi V.H."/>
            <person name="Chalabi S."/>
            <person name="Hu Q."/>
            <person name="Fan C."/>
            <person name="Tollenaere R."/>
            <person name="Lu Y."/>
            <person name="Battail C."/>
            <person name="Shen J."/>
            <person name="Sidebottom C.H."/>
            <person name="Wang X."/>
            <person name="Canaguier A."/>
            <person name="Chauveau A."/>
            <person name="Berard A."/>
            <person name="Deniot G."/>
            <person name="Guan M."/>
            <person name="Liu Z."/>
            <person name="Sun F."/>
            <person name="Lim Y.P."/>
            <person name="Lyons E."/>
            <person name="Town C.D."/>
            <person name="Bancroft I."/>
            <person name="Wang X."/>
            <person name="Meng J."/>
            <person name="Ma J."/>
            <person name="Pires J.C."/>
            <person name="King G.J."/>
            <person name="Brunel D."/>
            <person name="Delourme R."/>
            <person name="Renard M."/>
            <person name="Aury J.M."/>
            <person name="Adams K.L."/>
            <person name="Batley J."/>
            <person name="Snowdon R.J."/>
            <person name="Tost J."/>
            <person name="Edwards D."/>
            <person name="Zhou Y."/>
            <person name="Hua W."/>
            <person name="Sharpe A.G."/>
            <person name="Paterson A.H."/>
            <person name="Guan C."/>
            <person name="Wincker P."/>
        </authorList>
    </citation>
    <scope>NUCLEOTIDE SEQUENCE [LARGE SCALE GENOMIC DNA]</scope>
    <source>
        <strain evidence="7">cv. Darmor-bzh</strain>
    </source>
</reference>
<dbReference type="GO" id="GO:0070897">
    <property type="term" value="P:transcription preinitiation complex assembly"/>
    <property type="evidence" value="ECO:0007669"/>
    <property type="project" value="InterPro"/>
</dbReference>
<dbReference type="Proteomes" id="UP000028999">
    <property type="component" value="Unassembled WGS sequence"/>
</dbReference>
<name>A0A078F4X3_BRANA</name>
<dbReference type="GO" id="GO:0017025">
    <property type="term" value="F:TBP-class protein binding"/>
    <property type="evidence" value="ECO:0000318"/>
    <property type="project" value="GO_Central"/>
</dbReference>
<dbReference type="PANTHER" id="PTHR11618">
    <property type="entry name" value="TRANSCRIPTION INITIATION FACTOR IIB-RELATED"/>
    <property type="match status" value="1"/>
</dbReference>
<reference evidence="5" key="3">
    <citation type="submission" date="2021-01" db="EMBL/GenBank/DDBJ databases">
        <authorList>
            <consortium name="Genoscope - CEA"/>
            <person name="William W."/>
        </authorList>
    </citation>
    <scope>NUCLEOTIDE SEQUENCE</scope>
</reference>
<dbReference type="GO" id="GO:0006352">
    <property type="term" value="P:DNA-templated transcription initiation"/>
    <property type="evidence" value="ECO:0000318"/>
    <property type="project" value="GO_Central"/>
</dbReference>
<dbReference type="SMR" id="A0A078F4X3"/>
<protein>
    <submittedName>
        <fullName evidence="5">(rape) hypothetical protein</fullName>
    </submittedName>
    <submittedName>
        <fullName evidence="6">BnaA06g15840D protein</fullName>
    </submittedName>
</protein>
<dbReference type="InterPro" id="IPR013137">
    <property type="entry name" value="Znf_TFIIB"/>
</dbReference>
<sequence>MEICLDCKKSTETVIDLRTGDTICTECSLVISDHYIHDCQEWRTFANDDNSDRDPNRVGDPTNPLLKSGGIGTIIETRKENTLSSVPKNNDIFGLSRAQNLVRNKEEDVFKKACNEIKRMTEDLDLIRGVEFRACEIVSKFDVDKSKKLRRGKQLTALCAASVSTACRELKLSRTLKEISTVANGVSLKDINKASMGIKRLLRSDQDEAVSDAPPQVILKTGELVRRFCSKLDLSEKERKAIREAVEMAENFDIRRTPKSVLAAIIFMICQLSQTKQRHISDIALASEVVENTIKKSANDMYPYASKIIPKWYASEEHIINKLGGNIGSWDGAKLTV</sequence>
<accession>A0A078F4X3</accession>
<keyword evidence="1" id="KW-0805">Transcription regulation</keyword>
<dbReference type="OrthoDB" id="25790at2759"/>
<dbReference type="InterPro" id="IPR000812">
    <property type="entry name" value="TFIIB"/>
</dbReference>
<proteinExistence type="predicted"/>
<evidence type="ECO:0000313" key="7">
    <source>
        <dbReference type="Proteomes" id="UP000028999"/>
    </source>
</evidence>
<dbReference type="PANTHER" id="PTHR11618:SF75">
    <property type="entry name" value="PLANT-SPECIFIC TFIIB-RELATED PROTEIN 2-RELATED"/>
    <property type="match status" value="1"/>
</dbReference>
<keyword evidence="3" id="KW-0479">Metal-binding</keyword>
<dbReference type="InterPro" id="IPR013150">
    <property type="entry name" value="TFIIB_cyclin"/>
</dbReference>
<dbReference type="PROSITE" id="PS51134">
    <property type="entry name" value="ZF_TFIIB"/>
    <property type="match status" value="1"/>
</dbReference>
<dbReference type="GO" id="GO:0097550">
    <property type="term" value="C:transcription preinitiation complex"/>
    <property type="evidence" value="ECO:0000318"/>
    <property type="project" value="GO_Central"/>
</dbReference>
<keyword evidence="3" id="KW-0863">Zinc-finger</keyword>
<evidence type="ECO:0000313" key="5">
    <source>
        <dbReference type="EMBL" id="CAF2084928.1"/>
    </source>
</evidence>
<keyword evidence="3" id="KW-0862">Zinc</keyword>
<dbReference type="PaxDb" id="3708-A0A078F4X3"/>
<dbReference type="Gene3D" id="1.10.472.170">
    <property type="match status" value="1"/>
</dbReference>
<gene>
    <name evidence="6" type="primary">BnaA06g15840D</name>
    <name evidence="5" type="ORF">DARMORV10_A06P18230.1</name>
    <name evidence="6" type="ORF">GSBRNA2T00125435001</name>
</gene>
<evidence type="ECO:0000259" key="4">
    <source>
        <dbReference type="PROSITE" id="PS51134"/>
    </source>
</evidence>
<evidence type="ECO:0000256" key="3">
    <source>
        <dbReference type="PROSITE-ProRule" id="PRU00469"/>
    </source>
</evidence>
<dbReference type="InterPro" id="IPR036915">
    <property type="entry name" value="Cyclin-like_sf"/>
</dbReference>
<keyword evidence="7" id="KW-1185">Reference proteome</keyword>